<dbReference type="Proteomes" id="UP000217790">
    <property type="component" value="Unassembled WGS sequence"/>
</dbReference>
<gene>
    <name evidence="1" type="ORF">ARMGADRAFT_1011961</name>
</gene>
<protein>
    <submittedName>
        <fullName evidence="1">Uncharacterized protein</fullName>
    </submittedName>
</protein>
<evidence type="ECO:0000313" key="2">
    <source>
        <dbReference type="Proteomes" id="UP000217790"/>
    </source>
</evidence>
<sequence length="146" mass="15806">MSSTTPTALRDLAVGDVIWTPVIVDQRDFGSPTSKSTMAKRIKKGLPVLRLCIVLATGETSVQVTYMATFGDSDTLPSHLDKTMFYPFEPVLPSGGPYKPLPVLQDARHSWASLRARYTITGNPVSKIELRVPASSAALILASMKS</sequence>
<organism evidence="1 2">
    <name type="scientific">Armillaria gallica</name>
    <name type="common">Bulbous honey fungus</name>
    <name type="synonym">Armillaria bulbosa</name>
    <dbReference type="NCBI Taxonomy" id="47427"/>
    <lineage>
        <taxon>Eukaryota</taxon>
        <taxon>Fungi</taxon>
        <taxon>Dikarya</taxon>
        <taxon>Basidiomycota</taxon>
        <taxon>Agaricomycotina</taxon>
        <taxon>Agaricomycetes</taxon>
        <taxon>Agaricomycetidae</taxon>
        <taxon>Agaricales</taxon>
        <taxon>Marasmiineae</taxon>
        <taxon>Physalacriaceae</taxon>
        <taxon>Armillaria</taxon>
    </lineage>
</organism>
<dbReference type="AlphaFoldDB" id="A0A2H3DUN8"/>
<evidence type="ECO:0000313" key="1">
    <source>
        <dbReference type="EMBL" id="PBK94528.1"/>
    </source>
</evidence>
<accession>A0A2H3DUN8</accession>
<dbReference type="EMBL" id="KZ293654">
    <property type="protein sequence ID" value="PBK94528.1"/>
    <property type="molecule type" value="Genomic_DNA"/>
</dbReference>
<reference evidence="2" key="1">
    <citation type="journal article" date="2017" name="Nat. Ecol. Evol.">
        <title>Genome expansion and lineage-specific genetic innovations in the forest pathogenic fungi Armillaria.</title>
        <authorList>
            <person name="Sipos G."/>
            <person name="Prasanna A.N."/>
            <person name="Walter M.C."/>
            <person name="O'Connor E."/>
            <person name="Balint B."/>
            <person name="Krizsan K."/>
            <person name="Kiss B."/>
            <person name="Hess J."/>
            <person name="Varga T."/>
            <person name="Slot J."/>
            <person name="Riley R."/>
            <person name="Boka B."/>
            <person name="Rigling D."/>
            <person name="Barry K."/>
            <person name="Lee J."/>
            <person name="Mihaltcheva S."/>
            <person name="LaButti K."/>
            <person name="Lipzen A."/>
            <person name="Waldron R."/>
            <person name="Moloney N.M."/>
            <person name="Sperisen C."/>
            <person name="Kredics L."/>
            <person name="Vagvoelgyi C."/>
            <person name="Patrignani A."/>
            <person name="Fitzpatrick D."/>
            <person name="Nagy I."/>
            <person name="Doyle S."/>
            <person name="Anderson J.B."/>
            <person name="Grigoriev I.V."/>
            <person name="Gueldener U."/>
            <person name="Muensterkoetter M."/>
            <person name="Nagy L.G."/>
        </authorList>
    </citation>
    <scope>NUCLEOTIDE SEQUENCE [LARGE SCALE GENOMIC DNA]</scope>
    <source>
        <strain evidence="2">Ar21-2</strain>
    </source>
</reference>
<keyword evidence="2" id="KW-1185">Reference proteome</keyword>
<dbReference type="InParanoid" id="A0A2H3DUN8"/>
<proteinExistence type="predicted"/>
<dbReference type="OMA" id="YVGEREP"/>
<dbReference type="OrthoDB" id="2799535at2759"/>
<name>A0A2H3DUN8_ARMGA</name>